<name>A0AAD8JE12_9APIA</name>
<keyword evidence="3" id="KW-1185">Reference proteome</keyword>
<dbReference type="GO" id="GO:0010343">
    <property type="term" value="P:singlet oxygen-mediated programmed cell death"/>
    <property type="evidence" value="ECO:0007669"/>
    <property type="project" value="InterPro"/>
</dbReference>
<evidence type="ECO:0000256" key="1">
    <source>
        <dbReference type="SAM" id="MobiDB-lite"/>
    </source>
</evidence>
<reference evidence="2" key="2">
    <citation type="submission" date="2023-05" db="EMBL/GenBank/DDBJ databases">
        <authorList>
            <person name="Schelkunov M.I."/>
        </authorList>
    </citation>
    <scope>NUCLEOTIDE SEQUENCE</scope>
    <source>
        <strain evidence="2">Hsosn_3</strain>
        <tissue evidence="2">Leaf</tissue>
    </source>
</reference>
<dbReference type="PANTHER" id="PTHR33917">
    <property type="entry name" value="PROTEIN EXECUTER 1, CHLOROPLASTIC"/>
    <property type="match status" value="1"/>
</dbReference>
<dbReference type="EMBL" id="JAUIZM010000001">
    <property type="protein sequence ID" value="KAK1402083.1"/>
    <property type="molecule type" value="Genomic_DNA"/>
</dbReference>
<evidence type="ECO:0000313" key="3">
    <source>
        <dbReference type="Proteomes" id="UP001237642"/>
    </source>
</evidence>
<gene>
    <name evidence="2" type="ORF">POM88_001688</name>
</gene>
<protein>
    <submittedName>
        <fullName evidence="2">Uncharacterized protein</fullName>
    </submittedName>
</protein>
<sequence length="462" mass="51494">MASSSPPRSTAVSPPRSAGNPNLSTSPNRSCKNDNSDANSTLVGWWFGVSEDSRDPKGHIVHISAEYGGYLARSYSPWQLATAKEGTPLFKTYVTTSEEGEDKEQAIFLKHKATPRDGEISVSMQDMNLSIQLLQLTPPEETSQDQWAETLMKLAAASGKNDVNKETFKKMMSKCQINHVQTKAATSSPSSDLDSKDQTVVWIGFGVGNFKQKNTGELKKELLQVPATLKRKGCFRFCLTVEEDTDKQVADCILEQYRTIDHVIFDKVDFIGSGKSRKKKELDQNELGNIWPLVFSRALNQQPLLSGLTTFNRINVLASSDPLTGLYMCSNGYLVTDVIQFTRKFGQCKDDLEEEPSKIESCDYVEAVKLTGDPDFPAGKVVFRAKVGDKYKLPPGFALKQEFGAVARYKGRGTLTGFQNSRWVDVEVFILGKEYLENGFAIGFLYFQRIFYSSTDSMELNI</sequence>
<dbReference type="GO" id="GO:0042651">
    <property type="term" value="C:thylakoid membrane"/>
    <property type="evidence" value="ECO:0007669"/>
    <property type="project" value="TreeGrafter"/>
</dbReference>
<organism evidence="2 3">
    <name type="scientific">Heracleum sosnowskyi</name>
    <dbReference type="NCBI Taxonomy" id="360622"/>
    <lineage>
        <taxon>Eukaryota</taxon>
        <taxon>Viridiplantae</taxon>
        <taxon>Streptophyta</taxon>
        <taxon>Embryophyta</taxon>
        <taxon>Tracheophyta</taxon>
        <taxon>Spermatophyta</taxon>
        <taxon>Magnoliopsida</taxon>
        <taxon>eudicotyledons</taxon>
        <taxon>Gunneridae</taxon>
        <taxon>Pentapetalae</taxon>
        <taxon>asterids</taxon>
        <taxon>campanulids</taxon>
        <taxon>Apiales</taxon>
        <taxon>Apiaceae</taxon>
        <taxon>Apioideae</taxon>
        <taxon>apioid superclade</taxon>
        <taxon>Tordylieae</taxon>
        <taxon>Tordyliinae</taxon>
        <taxon>Heracleum</taxon>
    </lineage>
</organism>
<feature type="compositionally biased region" description="Polar residues" evidence="1">
    <location>
        <begin position="19"/>
        <end position="30"/>
    </location>
</feature>
<feature type="compositionally biased region" description="Polar residues" evidence="1">
    <location>
        <begin position="1"/>
        <end position="12"/>
    </location>
</feature>
<comment type="caution">
    <text evidence="2">The sequence shown here is derived from an EMBL/GenBank/DDBJ whole genome shotgun (WGS) entry which is preliminary data.</text>
</comment>
<feature type="region of interest" description="Disordered" evidence="1">
    <location>
        <begin position="1"/>
        <end position="35"/>
    </location>
</feature>
<accession>A0AAD8JE12</accession>
<dbReference type="Pfam" id="PF12014">
    <property type="entry name" value="Cyclin_D1_bind"/>
    <property type="match status" value="1"/>
</dbReference>
<dbReference type="AlphaFoldDB" id="A0AAD8JE12"/>
<evidence type="ECO:0000313" key="2">
    <source>
        <dbReference type="EMBL" id="KAK1402083.1"/>
    </source>
</evidence>
<proteinExistence type="predicted"/>
<dbReference type="Proteomes" id="UP001237642">
    <property type="component" value="Unassembled WGS sequence"/>
</dbReference>
<reference evidence="2" key="1">
    <citation type="submission" date="2023-02" db="EMBL/GenBank/DDBJ databases">
        <title>Genome of toxic invasive species Heracleum sosnowskyi carries increased number of genes despite the absence of recent whole-genome duplications.</title>
        <authorList>
            <person name="Schelkunov M."/>
            <person name="Shtratnikova V."/>
            <person name="Makarenko M."/>
            <person name="Klepikova A."/>
            <person name="Omelchenko D."/>
            <person name="Novikova G."/>
            <person name="Obukhova E."/>
            <person name="Bogdanov V."/>
            <person name="Penin A."/>
            <person name="Logacheva M."/>
        </authorList>
    </citation>
    <scope>NUCLEOTIDE SEQUENCE</scope>
    <source>
        <strain evidence="2">Hsosn_3</strain>
        <tissue evidence="2">Leaf</tissue>
    </source>
</reference>
<dbReference type="InterPro" id="IPR044680">
    <property type="entry name" value="EX1/2"/>
</dbReference>
<dbReference type="PANTHER" id="PTHR33917:SF3">
    <property type="entry name" value="PROTEIN EXECUTER 1, CHLOROPLASTIC"/>
    <property type="match status" value="1"/>
</dbReference>